<reference evidence="4" key="2">
    <citation type="submission" date="2025-08" db="UniProtKB">
        <authorList>
            <consortium name="RefSeq"/>
        </authorList>
    </citation>
    <scope>IDENTIFICATION</scope>
    <source>
        <tissue evidence="4">Etiolated seedlings</tissue>
    </source>
</reference>
<dbReference type="OrthoDB" id="1855524at2759"/>
<dbReference type="STRING" id="3827.A0A1S2XQL7"/>
<organism evidence="3 4">
    <name type="scientific">Cicer arietinum</name>
    <name type="common">Chickpea</name>
    <name type="synonym">Garbanzo</name>
    <dbReference type="NCBI Taxonomy" id="3827"/>
    <lineage>
        <taxon>Eukaryota</taxon>
        <taxon>Viridiplantae</taxon>
        <taxon>Streptophyta</taxon>
        <taxon>Embryophyta</taxon>
        <taxon>Tracheophyta</taxon>
        <taxon>Spermatophyta</taxon>
        <taxon>Magnoliopsida</taxon>
        <taxon>eudicotyledons</taxon>
        <taxon>Gunneridae</taxon>
        <taxon>Pentapetalae</taxon>
        <taxon>rosids</taxon>
        <taxon>fabids</taxon>
        <taxon>Fabales</taxon>
        <taxon>Fabaceae</taxon>
        <taxon>Papilionoideae</taxon>
        <taxon>50 kb inversion clade</taxon>
        <taxon>NPAAA clade</taxon>
        <taxon>Hologalegina</taxon>
        <taxon>IRL clade</taxon>
        <taxon>Cicereae</taxon>
        <taxon>Cicer</taxon>
    </lineage>
</organism>
<feature type="domain" description="BRO1" evidence="2">
    <location>
        <begin position="1"/>
        <end position="415"/>
    </location>
</feature>
<evidence type="ECO:0000313" key="3">
    <source>
        <dbReference type="Proteomes" id="UP000087171"/>
    </source>
</evidence>
<gene>
    <name evidence="4" type="primary">LOC101499140</name>
</gene>
<name>A0A1S2XQL7_CICAR</name>
<dbReference type="PROSITE" id="PS51180">
    <property type="entry name" value="BRO1"/>
    <property type="match status" value="1"/>
</dbReference>
<reference evidence="3" key="1">
    <citation type="journal article" date="2013" name="Nat. Biotechnol.">
        <title>Draft genome sequence of chickpea (Cicer arietinum) provides a resource for trait improvement.</title>
        <authorList>
            <person name="Varshney R.K."/>
            <person name="Song C."/>
            <person name="Saxena R.K."/>
            <person name="Azam S."/>
            <person name="Yu S."/>
            <person name="Sharpe A.G."/>
            <person name="Cannon S."/>
            <person name="Baek J."/>
            <person name="Rosen B.D."/>
            <person name="Tar'an B."/>
            <person name="Millan T."/>
            <person name="Zhang X."/>
            <person name="Ramsay L.D."/>
            <person name="Iwata A."/>
            <person name="Wang Y."/>
            <person name="Nelson W."/>
            <person name="Farmer A.D."/>
            <person name="Gaur P.M."/>
            <person name="Soderlund C."/>
            <person name="Penmetsa R.V."/>
            <person name="Xu C."/>
            <person name="Bharti A.K."/>
            <person name="He W."/>
            <person name="Winter P."/>
            <person name="Zhao S."/>
            <person name="Hane J.K."/>
            <person name="Carrasquilla-Garcia N."/>
            <person name="Condie J.A."/>
            <person name="Upadhyaya H.D."/>
            <person name="Luo M.C."/>
            <person name="Thudi M."/>
            <person name="Gowda C.L."/>
            <person name="Singh N.P."/>
            <person name="Lichtenzveig J."/>
            <person name="Gali K.K."/>
            <person name="Rubio J."/>
            <person name="Nadarajan N."/>
            <person name="Dolezel J."/>
            <person name="Bansal K.C."/>
            <person name="Xu X."/>
            <person name="Edwards D."/>
            <person name="Zhang G."/>
            <person name="Kahl G."/>
            <person name="Gil J."/>
            <person name="Singh K.B."/>
            <person name="Datta S.K."/>
            <person name="Jackson S.A."/>
            <person name="Wang J."/>
            <person name="Cook D.R."/>
        </authorList>
    </citation>
    <scope>NUCLEOTIDE SEQUENCE [LARGE SCALE GENOMIC DNA]</scope>
    <source>
        <strain evidence="3">cv. CDC Frontier</strain>
    </source>
</reference>
<dbReference type="GeneID" id="101499140"/>
<dbReference type="Gene3D" id="1.25.40.280">
    <property type="entry name" value="alix/aip1 like domains"/>
    <property type="match status" value="1"/>
</dbReference>
<proteinExistence type="inferred from homology"/>
<dbReference type="AlphaFoldDB" id="A0A1S2XQL7"/>
<accession>A0A1S2XQL7</accession>
<dbReference type="eggNOG" id="ENOG502QSZH">
    <property type="taxonomic scope" value="Eukaryota"/>
</dbReference>
<dbReference type="InterPro" id="IPR038898">
    <property type="entry name" value="BROX"/>
</dbReference>
<dbReference type="RefSeq" id="XP_004492987.1">
    <property type="nucleotide sequence ID" value="XM_004492930.3"/>
</dbReference>
<evidence type="ECO:0000256" key="1">
    <source>
        <dbReference type="ARBA" id="ARBA00008901"/>
    </source>
</evidence>
<dbReference type="KEGG" id="cam:101499140"/>
<evidence type="ECO:0000259" key="2">
    <source>
        <dbReference type="PROSITE" id="PS51180"/>
    </source>
</evidence>
<sequence length="415" mass="46441">MGCTYSVYRKKKSTIHEVVVLTPSIRIPVQSDLQRVLKGFIPSDLADKLSSLRNQILLVAQDTDGSAIAELRRALNEYLSVLIGLTKKEYGLEGLIEFKWKNLEDGRQDSCIPNVWFEVLSSVHFMAMLTLSEADSLMIPKDHSGSGFRTVSSDNKREAIDLLLKASGYLEFCVRQILTQIPAETKKILPHDLQEGVLEAIAIQALGQGTEIQLGLAVESQKATLSVKRRLACEQLIYFSQAYHCLSGCDFNQGHGKKHLRFIKWKFLEAKAAAYYYHGLILDKGSEPSGHIVAVSCFLAAEELLAESKKACLSFSLAAPVTRAPPLWGVMKLLSQKIPEVASRKYQMHGYLLEQEKGLEALPDLPEFQLSLCPDDYELPEIDPAWDSKNWESLGQPLKEHLRDSDDENSTDRCT</sequence>
<dbReference type="PANTHER" id="PTHR23032">
    <property type="entry name" value="BRO1 DOMAIN-CONTAINING PROTEIN BROX"/>
    <property type="match status" value="1"/>
</dbReference>
<dbReference type="InterPro" id="IPR004328">
    <property type="entry name" value="BRO1_dom"/>
</dbReference>
<dbReference type="CDD" id="cd09034">
    <property type="entry name" value="BRO1_Alix_like"/>
    <property type="match status" value="1"/>
</dbReference>
<dbReference type="PaxDb" id="3827-XP_004492987.1"/>
<keyword evidence="3" id="KW-1185">Reference proteome</keyword>
<comment type="similarity">
    <text evidence="1">Belongs to the BROX family.</text>
</comment>
<protein>
    <submittedName>
        <fullName evidence="4">BRO1 domain-containing protein BROX homolog</fullName>
    </submittedName>
</protein>
<dbReference type="InterPro" id="IPR038499">
    <property type="entry name" value="BRO1_sf"/>
</dbReference>
<evidence type="ECO:0000313" key="4">
    <source>
        <dbReference type="RefSeq" id="XP_004492987.1"/>
    </source>
</evidence>
<dbReference type="Proteomes" id="UP000087171">
    <property type="component" value="Chromosome Ca3"/>
</dbReference>
<dbReference type="Pfam" id="PF03097">
    <property type="entry name" value="BRO1"/>
    <property type="match status" value="1"/>
</dbReference>
<dbReference type="SMART" id="SM01041">
    <property type="entry name" value="BRO1"/>
    <property type="match status" value="1"/>
</dbReference>
<dbReference type="PANTHER" id="PTHR23032:SF2">
    <property type="entry name" value="ENDOSOMAL TARGETING BRO1-LIKE DOMAIN-CONTAINING PROTEIN"/>
    <property type="match status" value="1"/>
</dbReference>